<dbReference type="Gene3D" id="2.60.40.10">
    <property type="entry name" value="Immunoglobulins"/>
    <property type="match status" value="6"/>
</dbReference>
<feature type="region of interest" description="Disordered" evidence="3">
    <location>
        <begin position="664"/>
        <end position="683"/>
    </location>
</feature>
<dbReference type="InterPro" id="IPR013783">
    <property type="entry name" value="Ig-like_fold"/>
</dbReference>
<evidence type="ECO:0000256" key="2">
    <source>
        <dbReference type="ARBA" id="ARBA00023157"/>
    </source>
</evidence>
<evidence type="ECO:0000313" key="7">
    <source>
        <dbReference type="EMBL" id="CAJ1086055.1"/>
    </source>
</evidence>
<dbReference type="InterPro" id="IPR007110">
    <property type="entry name" value="Ig-like_dom"/>
</dbReference>
<evidence type="ECO:0000313" key="8">
    <source>
        <dbReference type="Proteomes" id="UP001178508"/>
    </source>
</evidence>
<feature type="transmembrane region" description="Helical" evidence="4">
    <location>
        <begin position="589"/>
        <end position="611"/>
    </location>
</feature>
<dbReference type="PANTHER" id="PTHR11481">
    <property type="entry name" value="IMMUNOGLOBULIN FC RECEPTOR"/>
    <property type="match status" value="1"/>
</dbReference>
<keyword evidence="8" id="KW-1185">Reference proteome</keyword>
<reference evidence="7" key="1">
    <citation type="submission" date="2023-08" db="EMBL/GenBank/DDBJ databases">
        <authorList>
            <person name="Alioto T."/>
            <person name="Alioto T."/>
            <person name="Gomez Garrido J."/>
        </authorList>
    </citation>
    <scope>NUCLEOTIDE SEQUENCE</scope>
</reference>
<dbReference type="Proteomes" id="UP001178508">
    <property type="component" value="Chromosome 23"/>
</dbReference>
<feature type="domain" description="Ig-like" evidence="6">
    <location>
        <begin position="121"/>
        <end position="208"/>
    </location>
</feature>
<keyword evidence="4" id="KW-0812">Transmembrane</keyword>
<dbReference type="PANTHER" id="PTHR11481:SF64">
    <property type="entry name" value="FC RECEPTOR-LIKE PROTEIN 4"/>
    <property type="match status" value="1"/>
</dbReference>
<keyword evidence="2" id="KW-1015">Disulfide bond</keyword>
<keyword evidence="4" id="KW-0472">Membrane</keyword>
<sequence>MDVKEGHPFLCVLFLFLADRLVKYGHAEVSYKAVVTLEFNWTQIFRGESTTLRCAIQGGEGSEWQYEWMTPTSNTSSRSNEYKIEKAADSDRGDYFCRGRRKGRNNSTTDWSEAVTLTVYPKARAKISTDKKDIPAGGNAILTCSVNPPTSGWKFFWFRGQKSPKPINLQDAIVLSSHQISVSNEGPYWCKAERGRPVYSTENTDFISLNKLVTNKAVATIRPKWPKIYKEEHINFTCEIEGEKNSDWNYEWRGPDAFRPPRIPEVLVIAYSYHSGDYSCVGRKKNEPTTMTAWSDNVHLRIFDYIPKPALTVSPSWLSPGGSVTLDCKVEDVSAGWRFFWYRVVPKPSKNSNRYEYELLPGSSSGTTHNLYTVHGQTHTAGYACRARRGYPMYYTRYSDPGFVWSGDVQSASLSVSPDRVQHFNIDSVTLSCRGNSTEWRVKAFSNKNYWPNNSDCETMDGATCNIARVRGDNTVYWCESASGEFSNAVNITADKKSMILVSPVHPVTEGDSFTLGCKMETGTFDSVVLFYHNDKIIGNDTRGELKISAASKSSEGWYKCESGKMQSPQSWVSITPVFVTTTLASSSLVLGLAGLISGIVITVLLLLFCYHEKTKGSHRTFGCLSTKQGSAVNPIANRDETQQHVYSSLVHGDVSLYETIRGSENAQTGGQPDNVTSPSAHH</sequence>
<dbReference type="GO" id="GO:0004888">
    <property type="term" value="F:transmembrane signaling receptor activity"/>
    <property type="evidence" value="ECO:0007669"/>
    <property type="project" value="TreeGrafter"/>
</dbReference>
<dbReference type="PROSITE" id="PS50835">
    <property type="entry name" value="IG_LIKE"/>
    <property type="match status" value="3"/>
</dbReference>
<keyword evidence="1 5" id="KW-0732">Signal</keyword>
<organism evidence="7 8">
    <name type="scientific">Xyrichtys novacula</name>
    <name type="common">Pearly razorfish</name>
    <name type="synonym">Hemipteronotus novacula</name>
    <dbReference type="NCBI Taxonomy" id="13765"/>
    <lineage>
        <taxon>Eukaryota</taxon>
        <taxon>Metazoa</taxon>
        <taxon>Chordata</taxon>
        <taxon>Craniata</taxon>
        <taxon>Vertebrata</taxon>
        <taxon>Euteleostomi</taxon>
        <taxon>Actinopterygii</taxon>
        <taxon>Neopterygii</taxon>
        <taxon>Teleostei</taxon>
        <taxon>Neoteleostei</taxon>
        <taxon>Acanthomorphata</taxon>
        <taxon>Eupercaria</taxon>
        <taxon>Labriformes</taxon>
        <taxon>Labridae</taxon>
        <taxon>Xyrichtys</taxon>
    </lineage>
</organism>
<dbReference type="EMBL" id="OY660886">
    <property type="protein sequence ID" value="CAJ1086055.1"/>
    <property type="molecule type" value="Genomic_DNA"/>
</dbReference>
<dbReference type="GO" id="GO:0009897">
    <property type="term" value="C:external side of plasma membrane"/>
    <property type="evidence" value="ECO:0007669"/>
    <property type="project" value="TreeGrafter"/>
</dbReference>
<feature type="domain" description="Ig-like" evidence="6">
    <location>
        <begin position="307"/>
        <end position="417"/>
    </location>
</feature>
<evidence type="ECO:0000259" key="6">
    <source>
        <dbReference type="PROSITE" id="PS50835"/>
    </source>
</evidence>
<feature type="signal peptide" evidence="5">
    <location>
        <begin position="1"/>
        <end position="27"/>
    </location>
</feature>
<keyword evidence="7" id="KW-0675">Receptor</keyword>
<keyword evidence="4" id="KW-1133">Transmembrane helix</keyword>
<dbReference type="AlphaFoldDB" id="A0AAV1HKA9"/>
<dbReference type="InterPro" id="IPR050488">
    <property type="entry name" value="Ig_Fc_receptor"/>
</dbReference>
<proteinExistence type="predicted"/>
<name>A0AAV1HKA9_XYRNO</name>
<feature type="chain" id="PRO_5043584020" evidence="5">
    <location>
        <begin position="28"/>
        <end position="683"/>
    </location>
</feature>
<dbReference type="InterPro" id="IPR003599">
    <property type="entry name" value="Ig_sub"/>
</dbReference>
<evidence type="ECO:0000256" key="4">
    <source>
        <dbReference type="SAM" id="Phobius"/>
    </source>
</evidence>
<protein>
    <submittedName>
        <fullName evidence="7">LOW QUALITY PROTEIN: Fc receptor-like protein 5</fullName>
    </submittedName>
</protein>
<gene>
    <name evidence="7" type="ORF">XNOV1_A026772</name>
</gene>
<feature type="domain" description="Ig-like" evidence="6">
    <location>
        <begin position="32"/>
        <end position="116"/>
    </location>
</feature>
<dbReference type="GO" id="GO:0007166">
    <property type="term" value="P:cell surface receptor signaling pathway"/>
    <property type="evidence" value="ECO:0007669"/>
    <property type="project" value="TreeGrafter"/>
</dbReference>
<dbReference type="GO" id="GO:0006955">
    <property type="term" value="P:immune response"/>
    <property type="evidence" value="ECO:0007669"/>
    <property type="project" value="TreeGrafter"/>
</dbReference>
<evidence type="ECO:0000256" key="3">
    <source>
        <dbReference type="SAM" id="MobiDB-lite"/>
    </source>
</evidence>
<accession>A0AAV1HKA9</accession>
<evidence type="ECO:0000256" key="5">
    <source>
        <dbReference type="SAM" id="SignalP"/>
    </source>
</evidence>
<dbReference type="SUPFAM" id="SSF48726">
    <property type="entry name" value="Immunoglobulin"/>
    <property type="match status" value="4"/>
</dbReference>
<dbReference type="InterPro" id="IPR036179">
    <property type="entry name" value="Ig-like_dom_sf"/>
</dbReference>
<evidence type="ECO:0000256" key="1">
    <source>
        <dbReference type="ARBA" id="ARBA00022729"/>
    </source>
</evidence>
<dbReference type="SMART" id="SM00409">
    <property type="entry name" value="IG"/>
    <property type="match status" value="5"/>
</dbReference>